<protein>
    <submittedName>
        <fullName evidence="1">Uncharacterized protein</fullName>
    </submittedName>
</protein>
<accession>A0A0G4E8X5</accession>
<reference evidence="1 2" key="1">
    <citation type="submission" date="2014-11" db="EMBL/GenBank/DDBJ databases">
        <authorList>
            <person name="Zhu J."/>
            <person name="Qi W."/>
            <person name="Song R."/>
        </authorList>
    </citation>
    <scope>NUCLEOTIDE SEQUENCE [LARGE SCALE GENOMIC DNA]</scope>
</reference>
<evidence type="ECO:0000313" key="1">
    <source>
        <dbReference type="EMBL" id="CEL91960.1"/>
    </source>
</evidence>
<dbReference type="Proteomes" id="UP000041254">
    <property type="component" value="Unassembled WGS sequence"/>
</dbReference>
<dbReference type="EMBL" id="CDMY01000033">
    <property type="protein sequence ID" value="CEL91960.1"/>
    <property type="molecule type" value="Genomic_DNA"/>
</dbReference>
<dbReference type="AlphaFoldDB" id="A0A0G4E8X5"/>
<dbReference type="InParanoid" id="A0A0G4E8X5"/>
<proteinExistence type="predicted"/>
<dbReference type="VEuPathDB" id="CryptoDB:Vbra_6714"/>
<gene>
    <name evidence="1" type="ORF">Vbra_6714</name>
</gene>
<organism evidence="1 2">
    <name type="scientific">Vitrella brassicaformis (strain CCMP3155)</name>
    <dbReference type="NCBI Taxonomy" id="1169540"/>
    <lineage>
        <taxon>Eukaryota</taxon>
        <taxon>Sar</taxon>
        <taxon>Alveolata</taxon>
        <taxon>Colpodellida</taxon>
        <taxon>Vitrellaceae</taxon>
        <taxon>Vitrella</taxon>
    </lineage>
</organism>
<name>A0A0G4E8X5_VITBC</name>
<sequence length="85" mass="10084">MGMPVHRAAEGRPPYDAVFDIYGVSEGDRKSRHVLYERRMLVEWEQHYKRIIERPSPVEQLRDEGGFEWVGPWLDTLSTIREREA</sequence>
<keyword evidence="2" id="KW-1185">Reference proteome</keyword>
<evidence type="ECO:0000313" key="2">
    <source>
        <dbReference type="Proteomes" id="UP000041254"/>
    </source>
</evidence>